<feature type="signal peptide" evidence="6">
    <location>
        <begin position="1"/>
        <end position="22"/>
    </location>
</feature>
<dbReference type="Proteomes" id="UP000636800">
    <property type="component" value="Unassembled WGS sequence"/>
</dbReference>
<evidence type="ECO:0000256" key="1">
    <source>
        <dbReference type="ARBA" id="ARBA00004141"/>
    </source>
</evidence>
<dbReference type="OrthoDB" id="1110759at2759"/>
<organism evidence="7 8">
    <name type="scientific">Vanilla planifolia</name>
    <name type="common">Vanilla</name>
    <dbReference type="NCBI Taxonomy" id="51239"/>
    <lineage>
        <taxon>Eukaryota</taxon>
        <taxon>Viridiplantae</taxon>
        <taxon>Streptophyta</taxon>
        <taxon>Embryophyta</taxon>
        <taxon>Tracheophyta</taxon>
        <taxon>Spermatophyta</taxon>
        <taxon>Magnoliopsida</taxon>
        <taxon>Liliopsida</taxon>
        <taxon>Asparagales</taxon>
        <taxon>Orchidaceae</taxon>
        <taxon>Vanilloideae</taxon>
        <taxon>Vanilleae</taxon>
        <taxon>Vanilla</taxon>
    </lineage>
</organism>
<evidence type="ECO:0000256" key="3">
    <source>
        <dbReference type="ARBA" id="ARBA00022989"/>
    </source>
</evidence>
<feature type="transmembrane region" description="Helical" evidence="5">
    <location>
        <begin position="158"/>
        <end position="176"/>
    </location>
</feature>
<keyword evidence="6" id="KW-0732">Signal</keyword>
<dbReference type="PANTHER" id="PTHR11040:SF217">
    <property type="entry name" value="ZINC TRANSPORTER 11"/>
    <property type="match status" value="1"/>
</dbReference>
<evidence type="ECO:0000256" key="5">
    <source>
        <dbReference type="SAM" id="Phobius"/>
    </source>
</evidence>
<dbReference type="Pfam" id="PF02535">
    <property type="entry name" value="Zip"/>
    <property type="match status" value="1"/>
</dbReference>
<sequence>MSILVNLYLWVALLIISLHHQGNHREGKSGNYELENNLQPEVAEIPAHDQTVNSLLYKVSSLGDSILLILALCFHSVFEGIAIGIAKNKADAWKALWTVSLHKVFAAIAMGISLLRMMPNRPMLSCFSYAFAFAISSPVGVAIGIIIDATTQGHVADWIYAISMGLACGVFIYVSISHLLSKGYEAQEKIVIPKCLFNRCFAVMLGIGVIAVVMIWDT</sequence>
<dbReference type="GO" id="GO:0016020">
    <property type="term" value="C:membrane"/>
    <property type="evidence" value="ECO:0007669"/>
    <property type="project" value="UniProtKB-SubCell"/>
</dbReference>
<comment type="subcellular location">
    <subcellularLocation>
        <location evidence="1">Membrane</location>
        <topology evidence="1">Multi-pass membrane protein</topology>
    </subcellularLocation>
</comment>
<evidence type="ECO:0000313" key="8">
    <source>
        <dbReference type="Proteomes" id="UP000636800"/>
    </source>
</evidence>
<dbReference type="GO" id="GO:0005385">
    <property type="term" value="F:zinc ion transmembrane transporter activity"/>
    <property type="evidence" value="ECO:0007669"/>
    <property type="project" value="TreeGrafter"/>
</dbReference>
<name>A0A835R4L3_VANPL</name>
<feature type="transmembrane region" description="Helical" evidence="5">
    <location>
        <begin position="66"/>
        <end position="86"/>
    </location>
</feature>
<protein>
    <submittedName>
        <fullName evidence="7">Uncharacterized protein</fullName>
    </submittedName>
</protein>
<keyword evidence="2 5" id="KW-0812">Transmembrane</keyword>
<dbReference type="AlphaFoldDB" id="A0A835R4L3"/>
<dbReference type="EMBL" id="JADCNL010000004">
    <property type="protein sequence ID" value="KAG0485390.1"/>
    <property type="molecule type" value="Genomic_DNA"/>
</dbReference>
<accession>A0A835R4L3</accession>
<feature type="transmembrane region" description="Helical" evidence="5">
    <location>
        <begin position="127"/>
        <end position="146"/>
    </location>
</feature>
<feature type="transmembrane region" description="Helical" evidence="5">
    <location>
        <begin position="196"/>
        <end position="216"/>
    </location>
</feature>
<gene>
    <name evidence="7" type="ORF">HPP92_009469</name>
</gene>
<evidence type="ECO:0000256" key="4">
    <source>
        <dbReference type="ARBA" id="ARBA00023136"/>
    </source>
</evidence>
<dbReference type="PANTHER" id="PTHR11040">
    <property type="entry name" value="ZINC/IRON TRANSPORTER"/>
    <property type="match status" value="1"/>
</dbReference>
<comment type="caution">
    <text evidence="7">The sequence shown here is derived from an EMBL/GenBank/DDBJ whole genome shotgun (WGS) entry which is preliminary data.</text>
</comment>
<dbReference type="InterPro" id="IPR003689">
    <property type="entry name" value="ZIP"/>
</dbReference>
<keyword evidence="3 5" id="KW-1133">Transmembrane helix</keyword>
<feature type="chain" id="PRO_5032984778" evidence="6">
    <location>
        <begin position="23"/>
        <end position="218"/>
    </location>
</feature>
<reference evidence="7 8" key="1">
    <citation type="journal article" date="2020" name="Nat. Food">
        <title>A phased Vanilla planifolia genome enables genetic improvement of flavour and production.</title>
        <authorList>
            <person name="Hasing T."/>
            <person name="Tang H."/>
            <person name="Brym M."/>
            <person name="Khazi F."/>
            <person name="Huang T."/>
            <person name="Chambers A.H."/>
        </authorList>
    </citation>
    <scope>NUCLEOTIDE SEQUENCE [LARGE SCALE GENOMIC DNA]</scope>
    <source>
        <tissue evidence="7">Leaf</tissue>
    </source>
</reference>
<evidence type="ECO:0000256" key="6">
    <source>
        <dbReference type="SAM" id="SignalP"/>
    </source>
</evidence>
<evidence type="ECO:0000256" key="2">
    <source>
        <dbReference type="ARBA" id="ARBA00022692"/>
    </source>
</evidence>
<proteinExistence type="predicted"/>
<keyword evidence="8" id="KW-1185">Reference proteome</keyword>
<keyword evidence="4 5" id="KW-0472">Membrane</keyword>
<evidence type="ECO:0000313" key="7">
    <source>
        <dbReference type="EMBL" id="KAG0485390.1"/>
    </source>
</evidence>
<feature type="transmembrane region" description="Helical" evidence="5">
    <location>
        <begin position="92"/>
        <end position="115"/>
    </location>
</feature>